<dbReference type="EMBL" id="FTNL01000006">
    <property type="protein sequence ID" value="SIR07084.1"/>
    <property type="molecule type" value="Genomic_DNA"/>
</dbReference>
<accession>A0A377GPF8</accession>
<reference evidence="2 4" key="1">
    <citation type="submission" date="2017-01" db="EMBL/GenBank/DDBJ databases">
        <authorList>
            <person name="Varghese N."/>
            <person name="Submissions S."/>
        </authorList>
    </citation>
    <scope>NUCLEOTIDE SEQUENCE [LARGE SCALE GENOMIC DNA]</scope>
    <source>
        <strain evidence="2 4">ATCC 33342</strain>
    </source>
</reference>
<evidence type="ECO:0000313" key="5">
    <source>
        <dbReference type="Proteomes" id="UP000254374"/>
    </source>
</evidence>
<dbReference type="EMBL" id="UGGV01000001">
    <property type="protein sequence ID" value="STO26385.1"/>
    <property type="molecule type" value="Genomic_DNA"/>
</dbReference>
<proteinExistence type="predicted"/>
<reference evidence="3 5" key="2">
    <citation type="submission" date="2018-06" db="EMBL/GenBank/DDBJ databases">
        <authorList>
            <consortium name="Pathogen Informatics"/>
            <person name="Doyle S."/>
        </authorList>
    </citation>
    <scope>NUCLEOTIDE SEQUENCE [LARGE SCALE GENOMIC DNA]</scope>
    <source>
        <strain evidence="3 5">NCTC11401</strain>
    </source>
</reference>
<dbReference type="OrthoDB" id="5652334at2"/>
<protein>
    <submittedName>
        <fullName evidence="3">Uncharacterized protein</fullName>
    </submittedName>
</protein>
<name>A0A377GPF8_9GAMM</name>
<gene>
    <name evidence="3" type="ORF">NCTC11401_03242</name>
    <name evidence="2" type="ORF">SAMN05421777_10644</name>
</gene>
<sequence length="97" mass="11193">MLRNNIGRPHKELTLPRLKRQLSIFYTGPDGRLTSDDPDAYKGEERVAYQDALISQCPWTGYADRILKERNKQKKPNFFSVTEKEEAENEAPALTPQ</sequence>
<feature type="region of interest" description="Disordered" evidence="1">
    <location>
        <begin position="75"/>
        <end position="97"/>
    </location>
</feature>
<evidence type="ECO:0000313" key="2">
    <source>
        <dbReference type="EMBL" id="SIR07084.1"/>
    </source>
</evidence>
<dbReference type="RefSeq" id="WP_058469333.1">
    <property type="nucleotide sequence ID" value="NZ_CAAAIV010000103.1"/>
</dbReference>
<keyword evidence="4" id="KW-1185">Reference proteome</keyword>
<dbReference type="AlphaFoldDB" id="A0A377GPF8"/>
<dbReference type="Proteomes" id="UP000186808">
    <property type="component" value="Unassembled WGS sequence"/>
</dbReference>
<dbReference type="Proteomes" id="UP000254374">
    <property type="component" value="Unassembled WGS sequence"/>
</dbReference>
<organism evidence="3 5">
    <name type="scientific">Fluoribacter gormanii</name>
    <dbReference type="NCBI Taxonomy" id="464"/>
    <lineage>
        <taxon>Bacteria</taxon>
        <taxon>Pseudomonadati</taxon>
        <taxon>Pseudomonadota</taxon>
        <taxon>Gammaproteobacteria</taxon>
        <taxon>Legionellales</taxon>
        <taxon>Legionellaceae</taxon>
        <taxon>Fluoribacter</taxon>
    </lineage>
</organism>
<evidence type="ECO:0000313" key="4">
    <source>
        <dbReference type="Proteomes" id="UP000186808"/>
    </source>
</evidence>
<evidence type="ECO:0000313" key="3">
    <source>
        <dbReference type="EMBL" id="STO26385.1"/>
    </source>
</evidence>
<evidence type="ECO:0000256" key="1">
    <source>
        <dbReference type="SAM" id="MobiDB-lite"/>
    </source>
</evidence>